<gene>
    <name evidence="1" type="ORF">CCMSSC00406_0001497</name>
</gene>
<evidence type="ECO:0000313" key="2">
    <source>
        <dbReference type="Proteomes" id="UP000824881"/>
    </source>
</evidence>
<sequence length="536" mass="59469">MSLPSIPQRTTVLVIGGGPAGSYASTLLAREGLDVVLLEALKHPREHVGESMLPSMRQYLRFIDLENEYDIRGFIHKVAYAASIKRYYQLKLSSQEPFSNLSMVHQNAIPTSIFSDRTRGPGMLAEADELMLRHAAQQGVRVFEEVRVDSIEFAGSDSMSSRPITANWKSKLGETGAISFDWLIDASGRQGLMATKYLKNRIYREGLRNVAAYGYWENAPVEEDGSHQNATWIECLTDKRGWAWYIPLHNGKTSVGIVMHQETSNQKKADGPKGLEAHYLDQVKLAPGVLKRLGNDATYITGSVRSTADFSYHAKSYSGDHYRIIGDAAAFVDPLFSSGVHIGMTGALSAACTILGSMKEQVTEVEACAWHDAKIGVSQTRFLLVVLSAYRQMQHQGNYTALGDFNPQDFGRAFELFRPVYQGQHDVENQLTNEELERMIDFTRNFFLPLSQDQYADVGERFGQFTEINGPVMGPDDLAKVLDDDDSDAKAVLQRINALKVLSNEMGSSGLNSEAVNGYTLVVEKGRLGMKKVINT</sequence>
<dbReference type="Proteomes" id="UP000824881">
    <property type="component" value="Unassembled WGS sequence"/>
</dbReference>
<evidence type="ECO:0000313" key="1">
    <source>
        <dbReference type="EMBL" id="KAG9219087.1"/>
    </source>
</evidence>
<proteinExistence type="predicted"/>
<accession>A0ACB7ILJ2</accession>
<keyword evidence="2" id="KW-1185">Reference proteome</keyword>
<name>A0ACB7ILJ2_PLECO</name>
<reference evidence="1 2" key="1">
    <citation type="journal article" date="2021" name="Appl. Environ. Microbiol.">
        <title>Genetic linkage and physical mapping for an oyster mushroom Pleurotus cornucopiae and QTL analysis for the trait cap color.</title>
        <authorList>
            <person name="Zhang Y."/>
            <person name="Gao W."/>
            <person name="Sonnenberg A."/>
            <person name="Chen Q."/>
            <person name="Zhang J."/>
            <person name="Huang C."/>
        </authorList>
    </citation>
    <scope>NUCLEOTIDE SEQUENCE [LARGE SCALE GENOMIC DNA]</scope>
    <source>
        <strain evidence="1">CCMSSC00406</strain>
    </source>
</reference>
<protein>
    <submittedName>
        <fullName evidence="1">Uncharacterized protein</fullName>
    </submittedName>
</protein>
<organism evidence="1 2">
    <name type="scientific">Pleurotus cornucopiae</name>
    <name type="common">Cornucopia mushroom</name>
    <dbReference type="NCBI Taxonomy" id="5321"/>
    <lineage>
        <taxon>Eukaryota</taxon>
        <taxon>Fungi</taxon>
        <taxon>Dikarya</taxon>
        <taxon>Basidiomycota</taxon>
        <taxon>Agaricomycotina</taxon>
        <taxon>Agaricomycetes</taxon>
        <taxon>Agaricomycetidae</taxon>
        <taxon>Agaricales</taxon>
        <taxon>Pleurotineae</taxon>
        <taxon>Pleurotaceae</taxon>
        <taxon>Pleurotus</taxon>
    </lineage>
</organism>
<comment type="caution">
    <text evidence="1">The sequence shown here is derived from an EMBL/GenBank/DDBJ whole genome shotgun (WGS) entry which is preliminary data.</text>
</comment>
<dbReference type="EMBL" id="WQMT02000009">
    <property type="protein sequence ID" value="KAG9219087.1"/>
    <property type="molecule type" value="Genomic_DNA"/>
</dbReference>